<protein>
    <submittedName>
        <fullName evidence="2">Uncharacterized protein</fullName>
    </submittedName>
</protein>
<feature type="signal peptide" evidence="1">
    <location>
        <begin position="1"/>
        <end position="22"/>
    </location>
</feature>
<reference evidence="2" key="1">
    <citation type="journal article" date="2023" name="Mol. Phylogenet. Evol.">
        <title>Genome-scale phylogeny and comparative genomics of the fungal order Sordariales.</title>
        <authorList>
            <person name="Hensen N."/>
            <person name="Bonometti L."/>
            <person name="Westerberg I."/>
            <person name="Brannstrom I.O."/>
            <person name="Guillou S."/>
            <person name="Cros-Aarteil S."/>
            <person name="Calhoun S."/>
            <person name="Haridas S."/>
            <person name="Kuo A."/>
            <person name="Mondo S."/>
            <person name="Pangilinan J."/>
            <person name="Riley R."/>
            <person name="LaButti K."/>
            <person name="Andreopoulos B."/>
            <person name="Lipzen A."/>
            <person name="Chen C."/>
            <person name="Yan M."/>
            <person name="Daum C."/>
            <person name="Ng V."/>
            <person name="Clum A."/>
            <person name="Steindorff A."/>
            <person name="Ohm R.A."/>
            <person name="Martin F."/>
            <person name="Silar P."/>
            <person name="Natvig D.O."/>
            <person name="Lalanne C."/>
            <person name="Gautier V."/>
            <person name="Ament-Velasquez S.L."/>
            <person name="Kruys A."/>
            <person name="Hutchinson M.I."/>
            <person name="Powell A.J."/>
            <person name="Barry K."/>
            <person name="Miller A.N."/>
            <person name="Grigoriev I.V."/>
            <person name="Debuchy R."/>
            <person name="Gladieux P."/>
            <person name="Hiltunen Thoren M."/>
            <person name="Johannesson H."/>
        </authorList>
    </citation>
    <scope>NUCLEOTIDE SEQUENCE</scope>
    <source>
        <strain evidence="2">CBS 118394</strain>
    </source>
</reference>
<name>A0AAE0IPW8_9PEZI</name>
<feature type="chain" id="PRO_5042201329" evidence="1">
    <location>
        <begin position="23"/>
        <end position="81"/>
    </location>
</feature>
<dbReference type="AlphaFoldDB" id="A0AAE0IPW8"/>
<evidence type="ECO:0000313" key="2">
    <source>
        <dbReference type="EMBL" id="KAK3328979.1"/>
    </source>
</evidence>
<proteinExistence type="predicted"/>
<keyword evidence="1" id="KW-0732">Signal</keyword>
<comment type="caution">
    <text evidence="2">The sequence shown here is derived from an EMBL/GenBank/DDBJ whole genome shotgun (WGS) entry which is preliminary data.</text>
</comment>
<dbReference type="Proteomes" id="UP001283341">
    <property type="component" value="Unassembled WGS sequence"/>
</dbReference>
<keyword evidence="3" id="KW-1185">Reference proteome</keyword>
<organism evidence="2 3">
    <name type="scientific">Apodospora peruviana</name>
    <dbReference type="NCBI Taxonomy" id="516989"/>
    <lineage>
        <taxon>Eukaryota</taxon>
        <taxon>Fungi</taxon>
        <taxon>Dikarya</taxon>
        <taxon>Ascomycota</taxon>
        <taxon>Pezizomycotina</taxon>
        <taxon>Sordariomycetes</taxon>
        <taxon>Sordariomycetidae</taxon>
        <taxon>Sordariales</taxon>
        <taxon>Lasiosphaeriaceae</taxon>
        <taxon>Apodospora</taxon>
    </lineage>
</organism>
<reference evidence="2" key="2">
    <citation type="submission" date="2023-06" db="EMBL/GenBank/DDBJ databases">
        <authorList>
            <consortium name="Lawrence Berkeley National Laboratory"/>
            <person name="Haridas S."/>
            <person name="Hensen N."/>
            <person name="Bonometti L."/>
            <person name="Westerberg I."/>
            <person name="Brannstrom I.O."/>
            <person name="Guillou S."/>
            <person name="Cros-Aarteil S."/>
            <person name="Calhoun S."/>
            <person name="Kuo A."/>
            <person name="Mondo S."/>
            <person name="Pangilinan J."/>
            <person name="Riley R."/>
            <person name="Labutti K."/>
            <person name="Andreopoulos B."/>
            <person name="Lipzen A."/>
            <person name="Chen C."/>
            <person name="Yanf M."/>
            <person name="Daum C."/>
            <person name="Ng V."/>
            <person name="Clum A."/>
            <person name="Steindorff A."/>
            <person name="Ohm R."/>
            <person name="Martin F."/>
            <person name="Silar P."/>
            <person name="Natvig D."/>
            <person name="Lalanne C."/>
            <person name="Gautier V."/>
            <person name="Ament-Velasquez S.L."/>
            <person name="Kruys A."/>
            <person name="Hutchinson M.I."/>
            <person name="Powell A.J."/>
            <person name="Barry K."/>
            <person name="Miller A.N."/>
            <person name="Grigoriev I.V."/>
            <person name="Debuchy R."/>
            <person name="Gladieux P."/>
            <person name="Thoren M.H."/>
            <person name="Johannesson H."/>
        </authorList>
    </citation>
    <scope>NUCLEOTIDE SEQUENCE</scope>
    <source>
        <strain evidence="2">CBS 118394</strain>
    </source>
</reference>
<gene>
    <name evidence="2" type="ORF">B0H66DRAFT_9621</name>
</gene>
<dbReference type="EMBL" id="JAUEDM010000001">
    <property type="protein sequence ID" value="KAK3328979.1"/>
    <property type="molecule type" value="Genomic_DNA"/>
</dbReference>
<sequence length="81" mass="8520">MQIISLSVLLTGAAFAVTLAAANPIPLPLLDCFEKCTQKDNQCQARCMHTVPLEEPTTLDIRTALAVPASAPPVAVRTSSS</sequence>
<accession>A0AAE0IPW8</accession>
<evidence type="ECO:0000256" key="1">
    <source>
        <dbReference type="SAM" id="SignalP"/>
    </source>
</evidence>
<evidence type="ECO:0000313" key="3">
    <source>
        <dbReference type="Proteomes" id="UP001283341"/>
    </source>
</evidence>